<evidence type="ECO:0000313" key="7">
    <source>
        <dbReference type="EMBL" id="CEM03192.1"/>
    </source>
</evidence>
<dbReference type="GO" id="GO:0005739">
    <property type="term" value="C:mitochondrion"/>
    <property type="evidence" value="ECO:0007669"/>
    <property type="project" value="UniProtKB-SubCell"/>
</dbReference>
<feature type="compositionally biased region" description="Pro residues" evidence="5">
    <location>
        <begin position="301"/>
        <end position="310"/>
    </location>
</feature>
<keyword evidence="8" id="KW-1185">Reference proteome</keyword>
<sequence>MFQSSSWLRFATEVADAMNIRVRDAAQHEQQTVSGQPMEMRETRTEPGGGRVVHRPREEGADETIRTESAPEMEAPSQEQMVLSPGGPGPPSSPGTAPADPSRRARHTHFAHRPADGYFRGNVRNSIQPGAYPRRSPKAGPFGKLAHQPASSSSMEVMGVTPSQSPTMEAAKESALYCTPDLEVPGILTVSKVAVTFEPDPRSGHVASRGIGTFQVYIDMRDILECGAVSVPRSEARAVEGLAPSTERVYYLHVVVRTLDGSARSRSRSSSRRQRGERASVSPVPSRSRTSAMGDRDRSPHPPLPPPPIDLTPSVEQPTDSLSPHTDLAKSAKGVSFKDGVETRGAPEQPSARTSVAVSGVEEPAQEGGLGGLGLSGVGRILGGSFKVRLSHTTGSFLSPLSMGSKTPDKSTTTSPRPGGPHHVVFRLPDKDKLHALTQRLVDYIDLCQKSLEGKDSSLETFTLTSIPFASLATRQSLSGPLPLAHLLPPVESDEICLEEEENQKRAISRAVSDGDLEEQQEREREEGQQQQQRHEAPSAQGAPVRAQSHDVDTGHHSVVKKGKGVVDYSDLPLEAQGSRRSSVRSEMSALTRFDVPENAASLLTPYIVHQISANLPPRLAFRRWSLLYGLKFSGISLQTFYRNLEDKGPCVLLIEDMGGTVFGAYCSEPFRHASKYYGTGETFVFTFREEHAADLQQQLTPTTDSYQQHQLDHGSIHKHLSMPAVVAMSAPSSAPGEAAEGAGAAGEEQEIDALEARRATTKMSVGRRHLPPLRAFFWTGRNDFFLFSDDKIIAVGGGGHYALIVDSEFLRGSSSPCATFDNPVLASSEDFIVKTFQVWGFEEDIW</sequence>
<feature type="region of interest" description="Disordered" evidence="5">
    <location>
        <begin position="261"/>
        <end position="373"/>
    </location>
</feature>
<comment type="subcellular location">
    <subcellularLocation>
        <location evidence="1">Mitochondrion</location>
    </subcellularLocation>
</comment>
<evidence type="ECO:0000256" key="5">
    <source>
        <dbReference type="SAM" id="MobiDB-lite"/>
    </source>
</evidence>
<dbReference type="Proteomes" id="UP000041254">
    <property type="component" value="Unassembled WGS sequence"/>
</dbReference>
<dbReference type="InterPro" id="IPR006571">
    <property type="entry name" value="TLDc_dom"/>
</dbReference>
<evidence type="ECO:0000313" key="8">
    <source>
        <dbReference type="Proteomes" id="UP000041254"/>
    </source>
</evidence>
<name>A0A0G4EW66_VITBC</name>
<dbReference type="PANTHER" id="PTHR23354">
    <property type="entry name" value="NUCLEOLAR PROTEIN 7/ESTROGEN RECEPTOR COACTIVATOR-RELATED"/>
    <property type="match status" value="1"/>
</dbReference>
<feature type="compositionally biased region" description="Polar residues" evidence="5">
    <location>
        <begin position="314"/>
        <end position="324"/>
    </location>
</feature>
<reference evidence="7 8" key="1">
    <citation type="submission" date="2014-11" db="EMBL/GenBank/DDBJ databases">
        <authorList>
            <person name="Zhu J."/>
            <person name="Qi W."/>
            <person name="Song R."/>
        </authorList>
    </citation>
    <scope>NUCLEOTIDE SEQUENCE [LARGE SCALE GENOMIC DNA]</scope>
</reference>
<dbReference type="PROSITE" id="PS51886">
    <property type="entry name" value="TLDC"/>
    <property type="match status" value="1"/>
</dbReference>
<comment type="similarity">
    <text evidence="2">Belongs to the OXR1 family.</text>
</comment>
<feature type="compositionally biased region" description="Basic and acidic residues" evidence="5">
    <location>
        <begin position="55"/>
        <end position="66"/>
    </location>
</feature>
<feature type="region of interest" description="Disordered" evidence="5">
    <location>
        <begin position="397"/>
        <end position="422"/>
    </location>
</feature>
<gene>
    <name evidence="7" type="ORF">Vbra_21040</name>
</gene>
<feature type="compositionally biased region" description="Low complexity" evidence="5">
    <location>
        <begin position="279"/>
        <end position="292"/>
    </location>
</feature>
<evidence type="ECO:0000256" key="3">
    <source>
        <dbReference type="ARBA" id="ARBA00023128"/>
    </source>
</evidence>
<proteinExistence type="inferred from homology"/>
<dbReference type="FunCoup" id="A0A0G4EW66">
    <property type="interactions" value="27"/>
</dbReference>
<feature type="region of interest" description="Disordered" evidence="5">
    <location>
        <begin position="505"/>
        <end position="560"/>
    </location>
</feature>
<feature type="region of interest" description="Disordered" evidence="5">
    <location>
        <begin position="25"/>
        <end position="107"/>
    </location>
</feature>
<evidence type="ECO:0000256" key="2">
    <source>
        <dbReference type="ARBA" id="ARBA00009540"/>
    </source>
</evidence>
<evidence type="ECO:0000259" key="6">
    <source>
        <dbReference type="PROSITE" id="PS51886"/>
    </source>
</evidence>
<organism evidence="7 8">
    <name type="scientific">Vitrella brassicaformis (strain CCMP3155)</name>
    <dbReference type="NCBI Taxonomy" id="1169540"/>
    <lineage>
        <taxon>Eukaryota</taxon>
        <taxon>Sar</taxon>
        <taxon>Alveolata</taxon>
        <taxon>Colpodellida</taxon>
        <taxon>Vitrellaceae</taxon>
        <taxon>Vitrella</taxon>
    </lineage>
</organism>
<feature type="compositionally biased region" description="Basic residues" evidence="5">
    <location>
        <begin position="265"/>
        <end position="275"/>
    </location>
</feature>
<dbReference type="Pfam" id="PF07534">
    <property type="entry name" value="TLD"/>
    <property type="match status" value="2"/>
</dbReference>
<keyword evidence="3" id="KW-0496">Mitochondrion</keyword>
<dbReference type="InParanoid" id="A0A0G4EW66"/>
<dbReference type="SMART" id="SM00584">
    <property type="entry name" value="TLDc"/>
    <property type="match status" value="1"/>
</dbReference>
<feature type="domain" description="TLDc" evidence="6">
    <location>
        <begin position="602"/>
        <end position="843"/>
    </location>
</feature>
<dbReference type="VEuPathDB" id="CryptoDB:Vbra_21040"/>
<dbReference type="AlphaFoldDB" id="A0A0G4EW66"/>
<accession>A0A0G4EW66</accession>
<dbReference type="PANTHER" id="PTHR23354:SF62">
    <property type="entry name" value="MUSTARD, ISOFORM V"/>
    <property type="match status" value="1"/>
</dbReference>
<evidence type="ECO:0000256" key="1">
    <source>
        <dbReference type="ARBA" id="ARBA00004173"/>
    </source>
</evidence>
<protein>
    <recommendedName>
        <fullName evidence="4">Oxidation resistance protein 1</fullName>
    </recommendedName>
</protein>
<feature type="compositionally biased region" description="Basic and acidic residues" evidence="5">
    <location>
        <begin position="520"/>
        <end position="537"/>
    </location>
</feature>
<dbReference type="EMBL" id="CDMY01000336">
    <property type="protein sequence ID" value="CEM03192.1"/>
    <property type="molecule type" value="Genomic_DNA"/>
</dbReference>
<evidence type="ECO:0000256" key="4">
    <source>
        <dbReference type="ARBA" id="ARBA00040604"/>
    </source>
</evidence>
<dbReference type="OrthoDB" id="26679at2759"/>